<evidence type="ECO:0000313" key="3">
    <source>
        <dbReference type="Proteomes" id="UP000002051"/>
    </source>
</evidence>
<name>A0A072TIW5_MEDTR</name>
<protein>
    <submittedName>
        <fullName evidence="1 2">Uncharacterized protein</fullName>
    </submittedName>
</protein>
<organism evidence="1 3">
    <name type="scientific">Medicago truncatula</name>
    <name type="common">Barrel medic</name>
    <name type="synonym">Medicago tribuloides</name>
    <dbReference type="NCBI Taxonomy" id="3880"/>
    <lineage>
        <taxon>Eukaryota</taxon>
        <taxon>Viridiplantae</taxon>
        <taxon>Streptophyta</taxon>
        <taxon>Embryophyta</taxon>
        <taxon>Tracheophyta</taxon>
        <taxon>Spermatophyta</taxon>
        <taxon>Magnoliopsida</taxon>
        <taxon>eudicotyledons</taxon>
        <taxon>Gunneridae</taxon>
        <taxon>Pentapetalae</taxon>
        <taxon>rosids</taxon>
        <taxon>fabids</taxon>
        <taxon>Fabales</taxon>
        <taxon>Fabaceae</taxon>
        <taxon>Papilionoideae</taxon>
        <taxon>50 kb inversion clade</taxon>
        <taxon>NPAAA clade</taxon>
        <taxon>Hologalegina</taxon>
        <taxon>IRL clade</taxon>
        <taxon>Trifolieae</taxon>
        <taxon>Medicago</taxon>
    </lineage>
</organism>
<dbReference type="HOGENOM" id="CLU_1470312_0_0_1"/>
<sequence>MEIGMFKYFFRFSVGNGSPTKEFQLGVLEMGKFTWLKFDLGDKRLTQLQYADDILIKHRWLLEAANILNCKLGPTPFKYLSLPIGANLNRRDMWHPVIGAMRSRLSSWRNKQLSIGGRVFTIFITWWLKFLGIRQSVGKSEITGQKSGGASMDILATTSLKGGGGSGGVIPRIILRWRFTANNS</sequence>
<dbReference type="EnsemblPlants" id="KEH17494">
    <property type="protein sequence ID" value="KEH17494"/>
    <property type="gene ID" value="MTR_0011s0270"/>
</dbReference>
<evidence type="ECO:0000313" key="1">
    <source>
        <dbReference type="EMBL" id="KEH17494.1"/>
    </source>
</evidence>
<reference evidence="2" key="3">
    <citation type="submission" date="2015-06" db="UniProtKB">
        <authorList>
            <consortium name="EnsemblPlants"/>
        </authorList>
    </citation>
    <scope>IDENTIFICATION</scope>
    <source>
        <strain evidence="2">cv. Jemalong A17</strain>
    </source>
</reference>
<dbReference type="AlphaFoldDB" id="A0A072TIW5"/>
<dbReference type="Proteomes" id="UP000002051">
    <property type="component" value="Unassembled WGS sequence"/>
</dbReference>
<keyword evidence="3" id="KW-1185">Reference proteome</keyword>
<dbReference type="PANTHER" id="PTHR33116:SF78">
    <property type="entry name" value="OS12G0587133 PROTEIN"/>
    <property type="match status" value="1"/>
</dbReference>
<reference evidence="1 3" key="1">
    <citation type="journal article" date="2011" name="Nature">
        <title>The Medicago genome provides insight into the evolution of rhizobial symbioses.</title>
        <authorList>
            <person name="Young N.D."/>
            <person name="Debelle F."/>
            <person name="Oldroyd G.E."/>
            <person name="Geurts R."/>
            <person name="Cannon S.B."/>
            <person name="Udvardi M.K."/>
            <person name="Benedito V.A."/>
            <person name="Mayer K.F."/>
            <person name="Gouzy J."/>
            <person name="Schoof H."/>
            <person name="Van de Peer Y."/>
            <person name="Proost S."/>
            <person name="Cook D.R."/>
            <person name="Meyers B.C."/>
            <person name="Spannagl M."/>
            <person name="Cheung F."/>
            <person name="De Mita S."/>
            <person name="Krishnakumar V."/>
            <person name="Gundlach H."/>
            <person name="Zhou S."/>
            <person name="Mudge J."/>
            <person name="Bharti A.K."/>
            <person name="Murray J.D."/>
            <person name="Naoumkina M.A."/>
            <person name="Rosen B."/>
            <person name="Silverstein K.A."/>
            <person name="Tang H."/>
            <person name="Rombauts S."/>
            <person name="Zhao P.X."/>
            <person name="Zhou P."/>
            <person name="Barbe V."/>
            <person name="Bardou P."/>
            <person name="Bechner M."/>
            <person name="Bellec A."/>
            <person name="Berger A."/>
            <person name="Berges H."/>
            <person name="Bidwell S."/>
            <person name="Bisseling T."/>
            <person name="Choisne N."/>
            <person name="Couloux A."/>
            <person name="Denny R."/>
            <person name="Deshpande S."/>
            <person name="Dai X."/>
            <person name="Doyle J.J."/>
            <person name="Dudez A.M."/>
            <person name="Farmer A.D."/>
            <person name="Fouteau S."/>
            <person name="Franken C."/>
            <person name="Gibelin C."/>
            <person name="Gish J."/>
            <person name="Goldstein S."/>
            <person name="Gonzalez A.J."/>
            <person name="Green P.J."/>
            <person name="Hallab A."/>
            <person name="Hartog M."/>
            <person name="Hua A."/>
            <person name="Humphray S.J."/>
            <person name="Jeong D.H."/>
            <person name="Jing Y."/>
            <person name="Jocker A."/>
            <person name="Kenton S.M."/>
            <person name="Kim D.J."/>
            <person name="Klee K."/>
            <person name="Lai H."/>
            <person name="Lang C."/>
            <person name="Lin S."/>
            <person name="Macmil S.L."/>
            <person name="Magdelenat G."/>
            <person name="Matthews L."/>
            <person name="McCorrison J."/>
            <person name="Monaghan E.L."/>
            <person name="Mun J.H."/>
            <person name="Najar F.Z."/>
            <person name="Nicholson C."/>
            <person name="Noirot C."/>
            <person name="O'Bleness M."/>
            <person name="Paule C.R."/>
            <person name="Poulain J."/>
            <person name="Prion F."/>
            <person name="Qin B."/>
            <person name="Qu C."/>
            <person name="Retzel E.F."/>
            <person name="Riddle C."/>
            <person name="Sallet E."/>
            <person name="Samain S."/>
            <person name="Samson N."/>
            <person name="Sanders I."/>
            <person name="Saurat O."/>
            <person name="Scarpelli C."/>
            <person name="Schiex T."/>
            <person name="Segurens B."/>
            <person name="Severin A.J."/>
            <person name="Sherrier D.J."/>
            <person name="Shi R."/>
            <person name="Sims S."/>
            <person name="Singer S.R."/>
            <person name="Sinharoy S."/>
            <person name="Sterck L."/>
            <person name="Viollet A."/>
            <person name="Wang B.B."/>
            <person name="Wang K."/>
            <person name="Wang M."/>
            <person name="Wang X."/>
            <person name="Warfsmann J."/>
            <person name="Weissenbach J."/>
            <person name="White D.D."/>
            <person name="White J.D."/>
            <person name="Wiley G.B."/>
            <person name="Wincker P."/>
            <person name="Xing Y."/>
            <person name="Yang L."/>
            <person name="Yao Z."/>
            <person name="Ying F."/>
            <person name="Zhai J."/>
            <person name="Zhou L."/>
            <person name="Zuber A."/>
            <person name="Denarie J."/>
            <person name="Dixon R.A."/>
            <person name="May G.D."/>
            <person name="Schwartz D.C."/>
            <person name="Rogers J."/>
            <person name="Quetier F."/>
            <person name="Town C.D."/>
            <person name="Roe B.A."/>
        </authorList>
    </citation>
    <scope>NUCLEOTIDE SEQUENCE [LARGE SCALE GENOMIC DNA]</scope>
    <source>
        <strain evidence="1">A17</strain>
        <strain evidence="2 3">cv. Jemalong A17</strain>
    </source>
</reference>
<dbReference type="STRING" id="3880.A0A072TIW5"/>
<gene>
    <name evidence="1" type="ORF">MTR_0011s0270</name>
</gene>
<proteinExistence type="predicted"/>
<dbReference type="PANTHER" id="PTHR33116">
    <property type="entry name" value="REVERSE TRANSCRIPTASE ZINC-BINDING DOMAIN-CONTAINING PROTEIN-RELATED-RELATED"/>
    <property type="match status" value="1"/>
</dbReference>
<accession>A0A072TIW5</accession>
<reference evidence="1 3" key="2">
    <citation type="journal article" date="2014" name="BMC Genomics">
        <title>An improved genome release (version Mt4.0) for the model legume Medicago truncatula.</title>
        <authorList>
            <person name="Tang H."/>
            <person name="Krishnakumar V."/>
            <person name="Bidwell S."/>
            <person name="Rosen B."/>
            <person name="Chan A."/>
            <person name="Zhou S."/>
            <person name="Gentzbittel L."/>
            <person name="Childs K.L."/>
            <person name="Yandell M."/>
            <person name="Gundlach H."/>
            <person name="Mayer K.F."/>
            <person name="Schwartz D.C."/>
            <person name="Town C.D."/>
        </authorList>
    </citation>
    <scope>GENOME REANNOTATION</scope>
    <source>
        <strain evidence="1">A17</strain>
        <strain evidence="2 3">cv. Jemalong A17</strain>
    </source>
</reference>
<dbReference type="EMBL" id="KL402736">
    <property type="protein sequence ID" value="KEH17494.1"/>
    <property type="molecule type" value="Genomic_DNA"/>
</dbReference>
<evidence type="ECO:0000313" key="2">
    <source>
        <dbReference type="EnsemblPlants" id="KEH17494"/>
    </source>
</evidence>